<sequence length="129" mass="15086">MKKSETKSKWLHLRLSEVEYKQLHTEFSRTTDRKISSYARKILLGKPMIAGYRNHTADALMIEFSKLIKDLNGVANNFNQAVHVLHTLKQPAQFGKWLVTYQSEQKNMLEDIRAIREFIHKTAAVWLQS</sequence>
<dbReference type="Pfam" id="PF21983">
    <property type="entry name" value="NikA-like"/>
    <property type="match status" value="1"/>
</dbReference>
<organism evidence="1 2">
    <name type="scientific">Chitinophaga defluvii</name>
    <dbReference type="NCBI Taxonomy" id="3163343"/>
    <lineage>
        <taxon>Bacteria</taxon>
        <taxon>Pseudomonadati</taxon>
        <taxon>Bacteroidota</taxon>
        <taxon>Chitinophagia</taxon>
        <taxon>Chitinophagales</taxon>
        <taxon>Chitinophagaceae</taxon>
        <taxon>Chitinophaga</taxon>
    </lineage>
</organism>
<proteinExistence type="predicted"/>
<keyword evidence="2" id="KW-1185">Reference proteome</keyword>
<name>A0ABV2TDC4_9BACT</name>
<gene>
    <name evidence="1" type="ORF">ABR189_24955</name>
</gene>
<accession>A0ABV2TDC4</accession>
<protein>
    <submittedName>
        <fullName evidence="1">Plasmid mobilization relaxosome protein MobC</fullName>
    </submittedName>
</protein>
<dbReference type="InterPro" id="IPR053842">
    <property type="entry name" value="NikA-like"/>
</dbReference>
<comment type="caution">
    <text evidence="1">The sequence shown here is derived from an EMBL/GenBank/DDBJ whole genome shotgun (WGS) entry which is preliminary data.</text>
</comment>
<dbReference type="Proteomes" id="UP001549749">
    <property type="component" value="Unassembled WGS sequence"/>
</dbReference>
<evidence type="ECO:0000313" key="2">
    <source>
        <dbReference type="Proteomes" id="UP001549749"/>
    </source>
</evidence>
<dbReference type="EMBL" id="JBEXAC010000002">
    <property type="protein sequence ID" value="MET7000657.1"/>
    <property type="molecule type" value="Genomic_DNA"/>
</dbReference>
<evidence type="ECO:0000313" key="1">
    <source>
        <dbReference type="EMBL" id="MET7000657.1"/>
    </source>
</evidence>
<dbReference type="RefSeq" id="WP_354663211.1">
    <property type="nucleotide sequence ID" value="NZ_JBEXAC010000002.1"/>
</dbReference>
<reference evidence="1 2" key="1">
    <citation type="submission" date="2024-06" db="EMBL/GenBank/DDBJ databases">
        <title>Chitinophaga defluvii sp. nov., isolated from municipal sewage.</title>
        <authorList>
            <person name="Zhang L."/>
        </authorList>
    </citation>
    <scope>NUCLEOTIDE SEQUENCE [LARGE SCALE GENOMIC DNA]</scope>
    <source>
        <strain evidence="1 2">H8</strain>
    </source>
</reference>